<evidence type="ECO:0000313" key="4">
    <source>
        <dbReference type="EMBL" id="CAJ1387121.1"/>
    </source>
</evidence>
<comment type="caution">
    <text evidence="4">The sequence shown here is derived from an EMBL/GenBank/DDBJ whole genome shotgun (WGS) entry which is preliminary data.</text>
</comment>
<dbReference type="Pfam" id="PF04755">
    <property type="entry name" value="PAP_fibrillin"/>
    <property type="match status" value="1"/>
</dbReference>
<feature type="non-terminal residue" evidence="4">
    <location>
        <position position="1"/>
    </location>
</feature>
<accession>A0AA36MV21</accession>
<evidence type="ECO:0000256" key="2">
    <source>
        <dbReference type="ARBA" id="ARBA00022640"/>
    </source>
</evidence>
<name>A0AA36MV21_9DINO</name>
<organism evidence="4 5">
    <name type="scientific">Effrenium voratum</name>
    <dbReference type="NCBI Taxonomy" id="2562239"/>
    <lineage>
        <taxon>Eukaryota</taxon>
        <taxon>Sar</taxon>
        <taxon>Alveolata</taxon>
        <taxon>Dinophyceae</taxon>
        <taxon>Suessiales</taxon>
        <taxon>Symbiodiniaceae</taxon>
        <taxon>Effrenium</taxon>
    </lineage>
</organism>
<dbReference type="InterPro" id="IPR039633">
    <property type="entry name" value="PAP"/>
</dbReference>
<dbReference type="PANTHER" id="PTHR31906">
    <property type="entry name" value="PLASTID-LIPID-ASSOCIATED PROTEIN 4, CHLOROPLASTIC-RELATED"/>
    <property type="match status" value="1"/>
</dbReference>
<evidence type="ECO:0000256" key="1">
    <source>
        <dbReference type="ARBA" id="ARBA00004474"/>
    </source>
</evidence>
<feature type="domain" description="Plastid lipid-associated protein/fibrillin conserved" evidence="3">
    <location>
        <begin position="17"/>
        <end position="80"/>
    </location>
</feature>
<protein>
    <recommendedName>
        <fullName evidence="3">Plastid lipid-associated protein/fibrillin conserved domain-containing protein</fullName>
    </recommendedName>
</protein>
<dbReference type="Proteomes" id="UP001178507">
    <property type="component" value="Unassembled WGS sequence"/>
</dbReference>
<evidence type="ECO:0000259" key="3">
    <source>
        <dbReference type="Pfam" id="PF04755"/>
    </source>
</evidence>
<dbReference type="GO" id="GO:0009536">
    <property type="term" value="C:plastid"/>
    <property type="evidence" value="ECO:0007669"/>
    <property type="project" value="UniProtKB-SubCell"/>
</dbReference>
<evidence type="ECO:0000313" key="5">
    <source>
        <dbReference type="Proteomes" id="UP001178507"/>
    </source>
</evidence>
<comment type="subcellular location">
    <subcellularLocation>
        <location evidence="1">Plastid</location>
    </subcellularLocation>
</comment>
<dbReference type="EMBL" id="CAUJNA010001463">
    <property type="protein sequence ID" value="CAJ1387121.1"/>
    <property type="molecule type" value="Genomic_DNA"/>
</dbReference>
<keyword evidence="5" id="KW-1185">Reference proteome</keyword>
<dbReference type="InterPro" id="IPR006843">
    <property type="entry name" value="PAP/fibrillin_dom"/>
</dbReference>
<reference evidence="4" key="1">
    <citation type="submission" date="2023-08" db="EMBL/GenBank/DDBJ databases">
        <authorList>
            <person name="Chen Y."/>
            <person name="Shah S."/>
            <person name="Dougan E. K."/>
            <person name="Thang M."/>
            <person name="Chan C."/>
        </authorList>
    </citation>
    <scope>NUCLEOTIDE SEQUENCE</scope>
</reference>
<sequence length="231" mass="25027">VQAAAAAAGTAAARKEVRLRLLAAAAATCRGQCGSAAARDGALQLIKAIEALNLTLEPAKQAGYLEGTWRLIYASEDVTRSSPFFWGWRQLLKGIPDPSPVSRAVLGTEELSESIFAITDGIPMKTVGEATQTLVNGQMVNRVEVEVFGFGKTVMTTTCRYEPINGSELMLTVETTQAVENTLPFADQVVFPSESLLGESARVRVRITYLDDVLRIVRNDKDDQVFVYVKA</sequence>
<dbReference type="AlphaFoldDB" id="A0AA36MV21"/>
<gene>
    <name evidence="4" type="ORF">EVOR1521_LOCUS13254</name>
</gene>
<proteinExistence type="predicted"/>
<keyword evidence="2" id="KW-0934">Plastid</keyword>